<dbReference type="InterPro" id="IPR016181">
    <property type="entry name" value="Acyl_CoA_acyltransferase"/>
</dbReference>
<dbReference type="SUPFAM" id="SSF55729">
    <property type="entry name" value="Acyl-CoA N-acyltransferases (Nat)"/>
    <property type="match status" value="1"/>
</dbReference>
<dbReference type="Gene3D" id="3.40.630.30">
    <property type="match status" value="1"/>
</dbReference>
<sequence>MEPPSTPPPLPPLRTTLARTDAEKISALHLIADSIAQQRQTAARSLLSHPLLLSISIAFIAITTNLLLSYNTQYTAARKTGWGELAFVATTVAGCVMAMLLIVQWATGGYLVEAERVGTWAWLNAREEGGEEEEEEEEEEVEDEIFITTYGEEVIGALILRFLSTPSPPSKQARKGETSPVRRKGVIRAWTVKRRFRNKGVGTALLEEAVLRCREKCGGGEDETVATGPVFANNHANALRVLPKMLNGAFEKREVWAQATLERVIREVGEIESKHSQVS</sequence>
<reference evidence="3 4" key="1">
    <citation type="submission" date="2017-10" db="EMBL/GenBank/DDBJ databases">
        <title>Comparative genomics in systemic dimorphic fungi from Ajellomycetaceae.</title>
        <authorList>
            <person name="Munoz J.F."/>
            <person name="Mcewen J.G."/>
            <person name="Clay O.K."/>
            <person name="Cuomo C.A."/>
        </authorList>
    </citation>
    <scope>NUCLEOTIDE SEQUENCE [LARGE SCALE GENOMIC DNA]</scope>
    <source>
        <strain evidence="3 4">UAMH7299</strain>
    </source>
</reference>
<evidence type="ECO:0000313" key="3">
    <source>
        <dbReference type="EMBL" id="PGH13290.1"/>
    </source>
</evidence>
<proteinExistence type="predicted"/>
<dbReference type="AlphaFoldDB" id="A0A2B7XWA2"/>
<dbReference type="InterPro" id="IPR000182">
    <property type="entry name" value="GNAT_dom"/>
</dbReference>
<dbReference type="CDD" id="cd04301">
    <property type="entry name" value="NAT_SF"/>
    <property type="match status" value="1"/>
</dbReference>
<keyword evidence="4" id="KW-1185">Reference proteome</keyword>
<feature type="domain" description="N-acetyltransferase" evidence="2">
    <location>
        <begin position="106"/>
        <end position="272"/>
    </location>
</feature>
<dbReference type="GO" id="GO:0016747">
    <property type="term" value="F:acyltransferase activity, transferring groups other than amino-acyl groups"/>
    <property type="evidence" value="ECO:0007669"/>
    <property type="project" value="InterPro"/>
</dbReference>
<feature type="transmembrane region" description="Helical" evidence="1">
    <location>
        <begin position="82"/>
        <end position="106"/>
    </location>
</feature>
<keyword evidence="1" id="KW-1133">Transmembrane helix</keyword>
<evidence type="ECO:0000256" key="1">
    <source>
        <dbReference type="SAM" id="Phobius"/>
    </source>
</evidence>
<dbReference type="Proteomes" id="UP000224634">
    <property type="component" value="Unassembled WGS sequence"/>
</dbReference>
<evidence type="ECO:0000259" key="2">
    <source>
        <dbReference type="PROSITE" id="PS51186"/>
    </source>
</evidence>
<feature type="transmembrane region" description="Helical" evidence="1">
    <location>
        <begin position="51"/>
        <end position="70"/>
    </location>
</feature>
<keyword evidence="1" id="KW-0472">Membrane</keyword>
<gene>
    <name evidence="3" type="ORF">AJ80_06401</name>
</gene>
<dbReference type="OrthoDB" id="5343688at2759"/>
<comment type="caution">
    <text evidence="3">The sequence shown here is derived from an EMBL/GenBank/DDBJ whole genome shotgun (WGS) entry which is preliminary data.</text>
</comment>
<dbReference type="PROSITE" id="PS51186">
    <property type="entry name" value="GNAT"/>
    <property type="match status" value="1"/>
</dbReference>
<keyword evidence="1" id="KW-0812">Transmembrane</keyword>
<dbReference type="Pfam" id="PF00583">
    <property type="entry name" value="Acetyltransf_1"/>
    <property type="match status" value="1"/>
</dbReference>
<name>A0A2B7XWA2_POLH7</name>
<protein>
    <recommendedName>
        <fullName evidence="2">N-acetyltransferase domain-containing protein</fullName>
    </recommendedName>
</protein>
<evidence type="ECO:0000313" key="4">
    <source>
        <dbReference type="Proteomes" id="UP000224634"/>
    </source>
</evidence>
<dbReference type="EMBL" id="PDNA01000106">
    <property type="protein sequence ID" value="PGH13290.1"/>
    <property type="molecule type" value="Genomic_DNA"/>
</dbReference>
<accession>A0A2B7XWA2</accession>
<organism evidence="3 4">
    <name type="scientific">Polytolypa hystricis (strain UAMH7299)</name>
    <dbReference type="NCBI Taxonomy" id="1447883"/>
    <lineage>
        <taxon>Eukaryota</taxon>
        <taxon>Fungi</taxon>
        <taxon>Dikarya</taxon>
        <taxon>Ascomycota</taxon>
        <taxon>Pezizomycotina</taxon>
        <taxon>Eurotiomycetes</taxon>
        <taxon>Eurotiomycetidae</taxon>
        <taxon>Onygenales</taxon>
        <taxon>Onygenales incertae sedis</taxon>
        <taxon>Polytolypa</taxon>
    </lineage>
</organism>